<evidence type="ECO:0000313" key="5">
    <source>
        <dbReference type="Proteomes" id="UP001589654"/>
    </source>
</evidence>
<feature type="coiled-coil region" evidence="1">
    <location>
        <begin position="15"/>
        <end position="42"/>
    </location>
</feature>
<feature type="signal peptide" evidence="3">
    <location>
        <begin position="1"/>
        <end position="18"/>
    </location>
</feature>
<gene>
    <name evidence="4" type="ORF">ACFFUR_08975</name>
</gene>
<keyword evidence="5" id="KW-1185">Reference proteome</keyword>
<comment type="caution">
    <text evidence="4">The sequence shown here is derived from an EMBL/GenBank/DDBJ whole genome shotgun (WGS) entry which is preliminary data.</text>
</comment>
<feature type="chain" id="PRO_5045415592" evidence="3">
    <location>
        <begin position="19"/>
        <end position="154"/>
    </location>
</feature>
<dbReference type="GO" id="GO:0008233">
    <property type="term" value="F:peptidase activity"/>
    <property type="evidence" value="ECO:0007669"/>
    <property type="project" value="UniProtKB-KW"/>
</dbReference>
<feature type="coiled-coil region" evidence="1">
    <location>
        <begin position="98"/>
        <end position="125"/>
    </location>
</feature>
<accession>A0ABV5J6J5</accession>
<organism evidence="4 5">
    <name type="scientific">Echinicola jeungdonensis</name>
    <dbReference type="NCBI Taxonomy" id="709343"/>
    <lineage>
        <taxon>Bacteria</taxon>
        <taxon>Pseudomonadati</taxon>
        <taxon>Bacteroidota</taxon>
        <taxon>Cytophagia</taxon>
        <taxon>Cytophagales</taxon>
        <taxon>Cyclobacteriaceae</taxon>
        <taxon>Echinicola</taxon>
    </lineage>
</organism>
<proteinExistence type="predicted"/>
<evidence type="ECO:0000256" key="3">
    <source>
        <dbReference type="SAM" id="SignalP"/>
    </source>
</evidence>
<evidence type="ECO:0000256" key="1">
    <source>
        <dbReference type="SAM" id="Coils"/>
    </source>
</evidence>
<dbReference type="Proteomes" id="UP001589654">
    <property type="component" value="Unassembled WGS sequence"/>
</dbReference>
<keyword evidence="1" id="KW-0175">Coiled coil</keyword>
<reference evidence="4 5" key="1">
    <citation type="submission" date="2024-09" db="EMBL/GenBank/DDBJ databases">
        <authorList>
            <person name="Sun Q."/>
            <person name="Mori K."/>
        </authorList>
    </citation>
    <scope>NUCLEOTIDE SEQUENCE [LARGE SCALE GENOMIC DNA]</scope>
    <source>
        <strain evidence="4 5">CECT 7682</strain>
    </source>
</reference>
<evidence type="ECO:0000313" key="4">
    <source>
        <dbReference type="EMBL" id="MFB9211938.1"/>
    </source>
</evidence>
<sequence length="154" mass="18484">MKKIILLFCLLIPLVTFSQQRLEKLVDERKQLHEQWKDSETKKSGIFGHRTKKDMIETNNWLERIVKKDNQIIDELELLKSIETTEITYEKEDYKFIAQKQELDIGKLKRALAEKDEKIAEEKSNKRTYEWTTLIFFISTLTLGYLFYKTKFKA</sequence>
<keyword evidence="2" id="KW-1133">Transmembrane helix</keyword>
<keyword evidence="2" id="KW-0472">Membrane</keyword>
<keyword evidence="3" id="KW-0732">Signal</keyword>
<dbReference type="RefSeq" id="WP_290247020.1">
    <property type="nucleotide sequence ID" value="NZ_JAUFQT010000001.1"/>
</dbReference>
<protein>
    <submittedName>
        <fullName evidence="4">Clp protease ClpB</fullName>
    </submittedName>
</protein>
<dbReference type="EMBL" id="JBHMEW010000056">
    <property type="protein sequence ID" value="MFB9211938.1"/>
    <property type="molecule type" value="Genomic_DNA"/>
</dbReference>
<keyword evidence="2" id="KW-0812">Transmembrane</keyword>
<feature type="transmembrane region" description="Helical" evidence="2">
    <location>
        <begin position="131"/>
        <end position="148"/>
    </location>
</feature>
<evidence type="ECO:0000256" key="2">
    <source>
        <dbReference type="SAM" id="Phobius"/>
    </source>
</evidence>
<keyword evidence="4" id="KW-0645">Protease</keyword>
<dbReference type="GO" id="GO:0006508">
    <property type="term" value="P:proteolysis"/>
    <property type="evidence" value="ECO:0007669"/>
    <property type="project" value="UniProtKB-KW"/>
</dbReference>
<keyword evidence="4" id="KW-0378">Hydrolase</keyword>
<name>A0ABV5J6J5_9BACT</name>